<feature type="compositionally biased region" description="Low complexity" evidence="1">
    <location>
        <begin position="158"/>
        <end position="170"/>
    </location>
</feature>
<sequence>MSRLRGPRVNSPSSPSMVRRIVAALFPHVPDEPAPPPPLQAGAVVPAVTLEELRGACRRIKNHTAPGPDGVPNSAIKFAIDAHPDIFMQVYTVCLRTGVFPACWKRQRLVLLPKPGKPPEEPSSYRPLCMLDTAGKILERIICDRLEAHHRDPEGPLGTTSTASGRGRSTINAIENSSSLPAREAIAGRRWNRGHRRNSADRRDPRREERF</sequence>
<keyword evidence="3" id="KW-1185">Reference proteome</keyword>
<accession>A0A6H5IES2</accession>
<gene>
    <name evidence="2" type="ORF">TBRA_LOCUS7346</name>
</gene>
<evidence type="ECO:0000313" key="2">
    <source>
        <dbReference type="EMBL" id="CAB0035450.1"/>
    </source>
</evidence>
<dbReference type="AlphaFoldDB" id="A0A6H5IES2"/>
<feature type="compositionally biased region" description="Polar residues" evidence="1">
    <location>
        <begin position="171"/>
        <end position="180"/>
    </location>
</feature>
<feature type="region of interest" description="Disordered" evidence="1">
    <location>
        <begin position="150"/>
        <end position="211"/>
    </location>
</feature>
<evidence type="ECO:0008006" key="4">
    <source>
        <dbReference type="Google" id="ProtNLM"/>
    </source>
</evidence>
<feature type="compositionally biased region" description="Basic and acidic residues" evidence="1">
    <location>
        <begin position="198"/>
        <end position="211"/>
    </location>
</feature>
<dbReference type="OrthoDB" id="7700848at2759"/>
<dbReference type="Proteomes" id="UP000479190">
    <property type="component" value="Unassembled WGS sequence"/>
</dbReference>
<dbReference type="PANTHER" id="PTHR19446">
    <property type="entry name" value="REVERSE TRANSCRIPTASES"/>
    <property type="match status" value="1"/>
</dbReference>
<proteinExistence type="predicted"/>
<protein>
    <recommendedName>
        <fullName evidence="4">Reverse transcriptase domain-containing protein</fullName>
    </recommendedName>
</protein>
<dbReference type="EMBL" id="CADCXV010000788">
    <property type="protein sequence ID" value="CAB0035450.1"/>
    <property type="molecule type" value="Genomic_DNA"/>
</dbReference>
<name>A0A6H5IES2_9HYME</name>
<organism evidence="2 3">
    <name type="scientific">Trichogramma brassicae</name>
    <dbReference type="NCBI Taxonomy" id="86971"/>
    <lineage>
        <taxon>Eukaryota</taxon>
        <taxon>Metazoa</taxon>
        <taxon>Ecdysozoa</taxon>
        <taxon>Arthropoda</taxon>
        <taxon>Hexapoda</taxon>
        <taxon>Insecta</taxon>
        <taxon>Pterygota</taxon>
        <taxon>Neoptera</taxon>
        <taxon>Endopterygota</taxon>
        <taxon>Hymenoptera</taxon>
        <taxon>Apocrita</taxon>
        <taxon>Proctotrupomorpha</taxon>
        <taxon>Chalcidoidea</taxon>
        <taxon>Trichogrammatidae</taxon>
        <taxon>Trichogramma</taxon>
    </lineage>
</organism>
<reference evidence="2 3" key="1">
    <citation type="submission" date="2020-02" db="EMBL/GenBank/DDBJ databases">
        <authorList>
            <person name="Ferguson B K."/>
        </authorList>
    </citation>
    <scope>NUCLEOTIDE SEQUENCE [LARGE SCALE GENOMIC DNA]</scope>
</reference>
<evidence type="ECO:0000313" key="3">
    <source>
        <dbReference type="Proteomes" id="UP000479190"/>
    </source>
</evidence>
<evidence type="ECO:0000256" key="1">
    <source>
        <dbReference type="SAM" id="MobiDB-lite"/>
    </source>
</evidence>